<dbReference type="InterPro" id="IPR029058">
    <property type="entry name" value="AB_hydrolase_fold"/>
</dbReference>
<dbReference type="OrthoDB" id="151598at2"/>
<accession>A0A5A5TB86</accession>
<dbReference type="InterPro" id="IPR013595">
    <property type="entry name" value="Pept_S33_TAP-like_C"/>
</dbReference>
<dbReference type="Gene3D" id="3.40.50.1820">
    <property type="entry name" value="alpha/beta hydrolase"/>
    <property type="match status" value="1"/>
</dbReference>
<dbReference type="Proteomes" id="UP000322530">
    <property type="component" value="Unassembled WGS sequence"/>
</dbReference>
<feature type="domain" description="Peptidase S33 tripeptidyl aminopeptidase-like C-terminal" evidence="2">
    <location>
        <begin position="176"/>
        <end position="257"/>
    </location>
</feature>
<organism evidence="3 4">
    <name type="scientific">Dictyobacter arantiisoli</name>
    <dbReference type="NCBI Taxonomy" id="2014874"/>
    <lineage>
        <taxon>Bacteria</taxon>
        <taxon>Bacillati</taxon>
        <taxon>Chloroflexota</taxon>
        <taxon>Ktedonobacteria</taxon>
        <taxon>Ktedonobacterales</taxon>
        <taxon>Dictyobacteraceae</taxon>
        <taxon>Dictyobacter</taxon>
    </lineage>
</organism>
<evidence type="ECO:0000259" key="1">
    <source>
        <dbReference type="Pfam" id="PF00561"/>
    </source>
</evidence>
<dbReference type="PANTHER" id="PTHR43689">
    <property type="entry name" value="HYDROLASE"/>
    <property type="match status" value="1"/>
</dbReference>
<reference evidence="3 4" key="1">
    <citation type="submission" date="2019-01" db="EMBL/GenBank/DDBJ databases">
        <title>Draft genome sequence of Dictyobacter sp. Uno17.</title>
        <authorList>
            <person name="Wang C.M."/>
            <person name="Zheng Y."/>
            <person name="Sakai Y."/>
            <person name="Abe K."/>
            <person name="Yokota A."/>
            <person name="Yabe S."/>
        </authorList>
    </citation>
    <scope>NUCLEOTIDE SEQUENCE [LARGE SCALE GENOMIC DNA]</scope>
    <source>
        <strain evidence="3 4">Uno17</strain>
    </source>
</reference>
<dbReference type="PANTHER" id="PTHR43689:SF8">
    <property type="entry name" value="ALPHA_BETA-HYDROLASES SUPERFAMILY PROTEIN"/>
    <property type="match status" value="1"/>
</dbReference>
<protein>
    <submittedName>
        <fullName evidence="3">Dihydrolipoamide acetyltransferase</fullName>
    </submittedName>
</protein>
<dbReference type="AlphaFoldDB" id="A0A5A5TB86"/>
<feature type="domain" description="AB hydrolase-1" evidence="1">
    <location>
        <begin position="38"/>
        <end position="141"/>
    </location>
</feature>
<name>A0A5A5TB86_9CHLR</name>
<evidence type="ECO:0000313" key="3">
    <source>
        <dbReference type="EMBL" id="GCF08741.1"/>
    </source>
</evidence>
<gene>
    <name evidence="3" type="ORF">KDI_23050</name>
</gene>
<evidence type="ECO:0000259" key="2">
    <source>
        <dbReference type="Pfam" id="PF08386"/>
    </source>
</evidence>
<dbReference type="SUPFAM" id="SSF53474">
    <property type="entry name" value="alpha/beta-Hydrolases"/>
    <property type="match status" value="1"/>
</dbReference>
<proteinExistence type="predicted"/>
<evidence type="ECO:0000313" key="4">
    <source>
        <dbReference type="Proteomes" id="UP000322530"/>
    </source>
</evidence>
<keyword evidence="3" id="KW-0808">Transferase</keyword>
<comment type="caution">
    <text evidence="3">The sequence shown here is derived from an EMBL/GenBank/DDBJ whole genome shotgun (WGS) entry which is preliminary data.</text>
</comment>
<dbReference type="PRINTS" id="PR00111">
    <property type="entry name" value="ABHYDROLASE"/>
</dbReference>
<sequence length="259" mass="29425">MQLNYRITSHHVSIQGQLVRYRSIEPWEGQQQAAQRETIVLVHGLAASSYWWQRNLTALAAYYHLYLIDLPGFGSMHRQHRQFQLATATSWLFQWTQAVGLTHAHFIGHSMGGVICARLAAEHPTLVERLILVAPAVMPPERLIRHYLLPLGKGIWHTTPTFWPILTYDALRTGPCTLLRVAQQILTHDSQAHLKAVTNPTLLIWGRYDTLVPVETGYKLVKTLSQAQLVVLPRAGHVCMFEQASLFDKHVLTFLQSNS</sequence>
<keyword evidence="4" id="KW-1185">Reference proteome</keyword>
<dbReference type="Pfam" id="PF08386">
    <property type="entry name" value="Abhydrolase_4"/>
    <property type="match status" value="1"/>
</dbReference>
<dbReference type="RefSeq" id="WP_149401718.1">
    <property type="nucleotide sequence ID" value="NZ_BIXY01000029.1"/>
</dbReference>
<dbReference type="EMBL" id="BIXY01000029">
    <property type="protein sequence ID" value="GCF08741.1"/>
    <property type="molecule type" value="Genomic_DNA"/>
</dbReference>
<dbReference type="Pfam" id="PF00561">
    <property type="entry name" value="Abhydrolase_1"/>
    <property type="match status" value="1"/>
</dbReference>
<dbReference type="GO" id="GO:0016740">
    <property type="term" value="F:transferase activity"/>
    <property type="evidence" value="ECO:0007669"/>
    <property type="project" value="UniProtKB-KW"/>
</dbReference>
<dbReference type="InterPro" id="IPR000073">
    <property type="entry name" value="AB_hydrolase_1"/>
</dbReference>